<dbReference type="OrthoDB" id="275715at2759"/>
<evidence type="ECO:0000313" key="2">
    <source>
        <dbReference type="EMBL" id="PXF49040.1"/>
    </source>
</evidence>
<accession>A0A2V3J6N5</accession>
<reference evidence="2 3" key="1">
    <citation type="journal article" date="2018" name="Mol. Biol. Evol.">
        <title>Analysis of the draft genome of the red seaweed Gracilariopsis chorda provides insights into genome size evolution in Rhodophyta.</title>
        <authorList>
            <person name="Lee J."/>
            <person name="Yang E.C."/>
            <person name="Graf L."/>
            <person name="Yang J.H."/>
            <person name="Qiu H."/>
            <person name="Zel Zion U."/>
            <person name="Chan C.X."/>
            <person name="Stephens T.G."/>
            <person name="Weber A.P.M."/>
            <person name="Boo G.H."/>
            <person name="Boo S.M."/>
            <person name="Kim K.M."/>
            <person name="Shin Y."/>
            <person name="Jung M."/>
            <person name="Lee S.J."/>
            <person name="Yim H.S."/>
            <person name="Lee J.H."/>
            <person name="Bhattacharya D."/>
            <person name="Yoon H.S."/>
        </authorList>
    </citation>
    <scope>NUCLEOTIDE SEQUENCE [LARGE SCALE GENOMIC DNA]</scope>
    <source>
        <strain evidence="2 3">SKKU-2015</strain>
        <tissue evidence="2">Whole body</tissue>
    </source>
</reference>
<evidence type="ECO:0000259" key="1">
    <source>
        <dbReference type="Pfam" id="PF05347"/>
    </source>
</evidence>
<evidence type="ECO:0000313" key="3">
    <source>
        <dbReference type="Proteomes" id="UP000247409"/>
    </source>
</evidence>
<feature type="domain" description="Complex 1 LYR protein" evidence="1">
    <location>
        <begin position="10"/>
        <end position="62"/>
    </location>
</feature>
<keyword evidence="3" id="KW-1185">Reference proteome</keyword>
<protein>
    <recommendedName>
        <fullName evidence="1">Complex 1 LYR protein domain-containing protein</fullName>
    </recommendedName>
</protein>
<proteinExistence type="predicted"/>
<dbReference type="InterPro" id="IPR008011">
    <property type="entry name" value="Complex1_LYR_dom"/>
</dbReference>
<dbReference type="EMBL" id="NBIV01000009">
    <property type="protein sequence ID" value="PXF49040.1"/>
    <property type="molecule type" value="Genomic_DNA"/>
</dbReference>
<comment type="caution">
    <text evidence="2">The sequence shown here is derived from an EMBL/GenBank/DDBJ whole genome shotgun (WGS) entry which is preliminary data.</text>
</comment>
<organism evidence="2 3">
    <name type="scientific">Gracilariopsis chorda</name>
    <dbReference type="NCBI Taxonomy" id="448386"/>
    <lineage>
        <taxon>Eukaryota</taxon>
        <taxon>Rhodophyta</taxon>
        <taxon>Florideophyceae</taxon>
        <taxon>Rhodymeniophycidae</taxon>
        <taxon>Gracilariales</taxon>
        <taxon>Gracilariaceae</taxon>
        <taxon>Gracilariopsis</taxon>
    </lineage>
</organism>
<dbReference type="Pfam" id="PF05347">
    <property type="entry name" value="Complex1_LYR"/>
    <property type="match status" value="1"/>
</dbReference>
<dbReference type="CDD" id="cd20251">
    <property type="entry name" value="Complex1_LYR_SF"/>
    <property type="match status" value="1"/>
</dbReference>
<dbReference type="AlphaFoldDB" id="A0A2V3J6N5"/>
<dbReference type="Proteomes" id="UP000247409">
    <property type="component" value="Unassembled WGS sequence"/>
</dbReference>
<sequence length="85" mass="9838">MTASTTSTNVLALYRGLLRAVRHYPSKKRDSISQAIKEEFREKRSITGDELDKALWLANMELERLQKWIPTSKQMAQGKDMDIKL</sequence>
<name>A0A2V3J6N5_9FLOR</name>
<gene>
    <name evidence="2" type="ORF">BWQ96_01178</name>
</gene>